<dbReference type="Proteomes" id="UP000466681">
    <property type="component" value="Chromosome"/>
</dbReference>
<evidence type="ECO:0000256" key="4">
    <source>
        <dbReference type="PROSITE-ProRule" id="PRU00335"/>
    </source>
</evidence>
<dbReference type="KEGG" id="mmor:MMOR_49610"/>
<dbReference type="PANTHER" id="PTHR30055:SF230">
    <property type="entry name" value="TRANSCRIPTIONAL REGULATORY PROTEIN (PROBABLY TETR-FAMILY)-RELATED"/>
    <property type="match status" value="1"/>
</dbReference>
<dbReference type="InterPro" id="IPR009057">
    <property type="entry name" value="Homeodomain-like_sf"/>
</dbReference>
<sequence>MKADRSVLDKTPGAGRPRDPRINAAILRATSELLVEVGYSNVTMAAVAERAGTTKTALYRRWSSKAELVHEAAFPAEPTAIETAPGDIKADIRAMIDAARAVFSSSLVRAALPGLIADMSADAELNTRVRDRFNDAFAAVRTRLADAVERGEVHPDIDPDRLVEVIGGATLLRFVLRPDEPLGSDWVDQTTAILVHGVVV</sequence>
<feature type="domain" description="HTH tetR-type" evidence="5">
    <location>
        <begin position="20"/>
        <end position="80"/>
    </location>
</feature>
<keyword evidence="2 4" id="KW-0238">DNA-binding</keyword>
<proteinExistence type="predicted"/>
<evidence type="ECO:0000313" key="7">
    <source>
        <dbReference type="Proteomes" id="UP000466681"/>
    </source>
</evidence>
<dbReference type="Pfam" id="PF00440">
    <property type="entry name" value="TetR_N"/>
    <property type="match status" value="1"/>
</dbReference>
<dbReference type="EMBL" id="AP022560">
    <property type="protein sequence ID" value="BBX04025.1"/>
    <property type="molecule type" value="Genomic_DNA"/>
</dbReference>
<dbReference type="Gene3D" id="1.10.10.60">
    <property type="entry name" value="Homeodomain-like"/>
    <property type="match status" value="1"/>
</dbReference>
<dbReference type="Pfam" id="PF16859">
    <property type="entry name" value="TetR_C_11"/>
    <property type="match status" value="1"/>
</dbReference>
<evidence type="ECO:0000256" key="2">
    <source>
        <dbReference type="ARBA" id="ARBA00023125"/>
    </source>
</evidence>
<keyword evidence="3" id="KW-0804">Transcription</keyword>
<dbReference type="SUPFAM" id="SSF48498">
    <property type="entry name" value="Tetracyclin repressor-like, C-terminal domain"/>
    <property type="match status" value="1"/>
</dbReference>
<dbReference type="PRINTS" id="PR00455">
    <property type="entry name" value="HTHTETR"/>
</dbReference>
<protein>
    <submittedName>
        <fullName evidence="6">TetR family transcriptional regulator</fullName>
    </submittedName>
</protein>
<dbReference type="SUPFAM" id="SSF46689">
    <property type="entry name" value="Homeodomain-like"/>
    <property type="match status" value="1"/>
</dbReference>
<reference evidence="6 7" key="1">
    <citation type="journal article" date="2019" name="Emerg. Microbes Infect.">
        <title>Comprehensive subspecies identification of 175 nontuberculous mycobacteria species based on 7547 genomic profiles.</title>
        <authorList>
            <person name="Matsumoto Y."/>
            <person name="Kinjo T."/>
            <person name="Motooka D."/>
            <person name="Nabeya D."/>
            <person name="Jung N."/>
            <person name="Uechi K."/>
            <person name="Horii T."/>
            <person name="Iida T."/>
            <person name="Fujita J."/>
            <person name="Nakamura S."/>
        </authorList>
    </citation>
    <scope>NUCLEOTIDE SEQUENCE [LARGE SCALE GENOMIC DNA]</scope>
    <source>
        <strain evidence="6 7">JCM 6375</strain>
    </source>
</reference>
<evidence type="ECO:0000259" key="5">
    <source>
        <dbReference type="PROSITE" id="PS50977"/>
    </source>
</evidence>
<organism evidence="6 7">
    <name type="scientific">Mycolicibacterium moriokaense</name>
    <dbReference type="NCBI Taxonomy" id="39691"/>
    <lineage>
        <taxon>Bacteria</taxon>
        <taxon>Bacillati</taxon>
        <taxon>Actinomycetota</taxon>
        <taxon>Actinomycetes</taxon>
        <taxon>Mycobacteriales</taxon>
        <taxon>Mycobacteriaceae</taxon>
        <taxon>Mycolicibacterium</taxon>
    </lineage>
</organism>
<dbReference type="AlphaFoldDB" id="A0AAD1HFV8"/>
<evidence type="ECO:0000256" key="3">
    <source>
        <dbReference type="ARBA" id="ARBA00023163"/>
    </source>
</evidence>
<dbReference type="InterPro" id="IPR036271">
    <property type="entry name" value="Tet_transcr_reg_TetR-rel_C_sf"/>
</dbReference>
<evidence type="ECO:0000256" key="1">
    <source>
        <dbReference type="ARBA" id="ARBA00023015"/>
    </source>
</evidence>
<dbReference type="GO" id="GO:0003700">
    <property type="term" value="F:DNA-binding transcription factor activity"/>
    <property type="evidence" value="ECO:0007669"/>
    <property type="project" value="TreeGrafter"/>
</dbReference>
<dbReference type="PANTHER" id="PTHR30055">
    <property type="entry name" value="HTH-TYPE TRANSCRIPTIONAL REGULATOR RUTR"/>
    <property type="match status" value="1"/>
</dbReference>
<dbReference type="PROSITE" id="PS50977">
    <property type="entry name" value="HTH_TETR_2"/>
    <property type="match status" value="1"/>
</dbReference>
<dbReference type="RefSeq" id="WP_083149233.1">
    <property type="nucleotide sequence ID" value="NZ_AP022560.1"/>
</dbReference>
<gene>
    <name evidence="6" type="ORF">MMOR_49610</name>
</gene>
<keyword evidence="1" id="KW-0805">Transcription regulation</keyword>
<dbReference type="InterPro" id="IPR001647">
    <property type="entry name" value="HTH_TetR"/>
</dbReference>
<dbReference type="InterPro" id="IPR011075">
    <property type="entry name" value="TetR_C"/>
</dbReference>
<feature type="DNA-binding region" description="H-T-H motif" evidence="4">
    <location>
        <begin position="43"/>
        <end position="62"/>
    </location>
</feature>
<dbReference type="GO" id="GO:0000976">
    <property type="term" value="F:transcription cis-regulatory region binding"/>
    <property type="evidence" value="ECO:0007669"/>
    <property type="project" value="TreeGrafter"/>
</dbReference>
<accession>A0AAD1HFV8</accession>
<dbReference type="Gene3D" id="1.10.357.10">
    <property type="entry name" value="Tetracycline Repressor, domain 2"/>
    <property type="match status" value="1"/>
</dbReference>
<dbReference type="InterPro" id="IPR050109">
    <property type="entry name" value="HTH-type_TetR-like_transc_reg"/>
</dbReference>
<name>A0AAD1HFV8_9MYCO</name>
<evidence type="ECO:0000313" key="6">
    <source>
        <dbReference type="EMBL" id="BBX04025.1"/>
    </source>
</evidence>
<keyword evidence="7" id="KW-1185">Reference proteome</keyword>